<evidence type="ECO:0000256" key="1">
    <source>
        <dbReference type="SAM" id="SignalP"/>
    </source>
</evidence>
<keyword evidence="1" id="KW-0732">Signal</keyword>
<dbReference type="PATRIC" id="fig|743722.3.peg.5006"/>
<protein>
    <submittedName>
        <fullName evidence="4">Uncharacterized protein</fullName>
    </submittedName>
</protein>
<dbReference type="InterPro" id="IPR049046">
    <property type="entry name" value="Beta-AFase-like_GH127_middle"/>
</dbReference>
<accession>F4CBA3</accession>
<feature type="domain" description="Non-reducing end beta-L-arabinofuranosidase-like GH127 catalytic" evidence="2">
    <location>
        <begin position="96"/>
        <end position="447"/>
    </location>
</feature>
<feature type="signal peptide" evidence="1">
    <location>
        <begin position="1"/>
        <end position="29"/>
    </location>
</feature>
<evidence type="ECO:0000259" key="3">
    <source>
        <dbReference type="Pfam" id="PF20736"/>
    </source>
</evidence>
<dbReference type="KEGG" id="shg:Sph21_4709"/>
<dbReference type="PANTHER" id="PTHR31151">
    <property type="entry name" value="PROLINE-TRNA LIGASE (DUF1680)"/>
    <property type="match status" value="1"/>
</dbReference>
<evidence type="ECO:0000313" key="4">
    <source>
        <dbReference type="EMBL" id="ADZ81217.1"/>
    </source>
</evidence>
<organism evidence="4">
    <name type="scientific">Sphingobacterium sp. (strain 21)</name>
    <dbReference type="NCBI Taxonomy" id="743722"/>
    <lineage>
        <taxon>Bacteria</taxon>
        <taxon>Pseudomonadati</taxon>
        <taxon>Bacteroidota</taxon>
        <taxon>Sphingobacteriia</taxon>
        <taxon>Sphingobacteriales</taxon>
        <taxon>Sphingobacteriaceae</taxon>
        <taxon>Sphingobacterium</taxon>
    </lineage>
</organism>
<dbReference type="GO" id="GO:0005975">
    <property type="term" value="P:carbohydrate metabolic process"/>
    <property type="evidence" value="ECO:0007669"/>
    <property type="project" value="InterPro"/>
</dbReference>
<dbReference type="SUPFAM" id="SSF48208">
    <property type="entry name" value="Six-hairpin glycosidases"/>
    <property type="match status" value="1"/>
</dbReference>
<evidence type="ECO:0000259" key="2">
    <source>
        <dbReference type="Pfam" id="PF07944"/>
    </source>
</evidence>
<dbReference type="AlphaFoldDB" id="F4CBA3"/>
<dbReference type="STRING" id="743722.Sph21_4709"/>
<dbReference type="InterPro" id="IPR008928">
    <property type="entry name" value="6-hairpin_glycosidase_sf"/>
</dbReference>
<dbReference type="Pfam" id="PF20736">
    <property type="entry name" value="Glyco_hydro127M"/>
    <property type="match status" value="1"/>
</dbReference>
<dbReference type="Pfam" id="PF07944">
    <property type="entry name" value="Beta-AFase-like_GH127_cat"/>
    <property type="match status" value="1"/>
</dbReference>
<dbReference type="PANTHER" id="PTHR31151:SF0">
    <property type="entry name" value="PROLINE-TRNA LIGASE (DUF1680)"/>
    <property type="match status" value="1"/>
</dbReference>
<sequence length="696" mass="79207">MLHTTMKTKQVICFILLAFGLGVASEAQVQNRSPLHPNPYLELPLGNIQAKGWLADQLNRMKAGLTGHLDARYPQVIGSRNGWLGGDGDAWERGPYWVDGLLPLAYILKDQALINKVKPWIEWTLNNQREDGYLGPKPLAEKPEPEPGIQKEPVEDWWPRMVMLKVLQQYYSATGDKRVIEALTKYFKYQLQELPQHPLDQWSFWGNRRGADNLMVVYWLYNVTGENFLLDLGNLIYQQTFPYTKVFSGAYGTKQDGIEHLYPYNTGNTYPFKQALIDKLHVGQLQSFHCVNLAQGIKTPVIYYQQHPDSIYIKAVKKAFNDIAIFHGQAQGMYGGDEPLHGNAPTQGIEFCSVVEMLFSLESMLTITGDTEFADRIEKIAYNAMPTQATDDFNYRQYFQSANQVMISRAKRNFFEDDGHQGTDQCYGLLTGYPCCTANMHQGWPKLVQNLWYQTADGGVAALLYGPSHVKAQVNGQPIEISEDTYYPFDERIHFTIHSKKDLSFPFHLRIPHWAKNAQIKINGELSNEAVKPGSIVKISRLWKNGDQITLVLPMQIETSRWAELSVAVERGPLVYALKIDEDWRKVNDGDYFGDYLEVHPKSDWNFGLLSKTIADPQSGFEVIKNKANGQYPWNLSGAPIILQTKAKKIPEWKLYKNMAGPLPHQFTEAAEEEIPITLIPYGCTTLRITQFPVIN</sequence>
<gene>
    <name evidence="4" type="ordered locus">Sph21_4709</name>
</gene>
<dbReference type="eggNOG" id="COG3533">
    <property type="taxonomic scope" value="Bacteria"/>
</dbReference>
<name>F4CBA3_SPHS2</name>
<feature type="domain" description="Non-reducing end beta-L-arabinofuranosidase-like GH127 middle" evidence="3">
    <location>
        <begin position="460"/>
        <end position="555"/>
    </location>
</feature>
<dbReference type="InterPro" id="IPR012878">
    <property type="entry name" value="Beta-AFase-like_GH127_cat"/>
</dbReference>
<dbReference type="EMBL" id="CP002584">
    <property type="protein sequence ID" value="ADZ81217.1"/>
    <property type="molecule type" value="Genomic_DNA"/>
</dbReference>
<proteinExistence type="predicted"/>
<feature type="chain" id="PRO_5003306219" evidence="1">
    <location>
        <begin position="30"/>
        <end position="696"/>
    </location>
</feature>
<dbReference type="HOGENOM" id="CLU_016354_0_0_10"/>
<reference evidence="4" key="1">
    <citation type="submission" date="2011-03" db="EMBL/GenBank/DDBJ databases">
        <title>Complete sequence of Sphingobacterium sp. 21.</title>
        <authorList>
            <consortium name="US DOE Joint Genome Institute"/>
            <person name="Lucas S."/>
            <person name="Copeland A."/>
            <person name="Lapidus A."/>
            <person name="Cheng J.-F."/>
            <person name="Goodwin L."/>
            <person name="Pitluck S."/>
            <person name="Davenport K."/>
            <person name="Detter J.C."/>
            <person name="Han C."/>
            <person name="Tapia R."/>
            <person name="Land M."/>
            <person name="Hauser L."/>
            <person name="Kyrpides N."/>
            <person name="Ivanova N."/>
            <person name="Ovchinnikova G."/>
            <person name="Pagani I."/>
            <person name="Siebers A.K."/>
            <person name="Allgaier M."/>
            <person name="Thelen M.P."/>
            <person name="Hugenholtz P."/>
            <person name="Woyke T."/>
        </authorList>
    </citation>
    <scope>NUCLEOTIDE SEQUENCE</scope>
    <source>
        <strain evidence="4">21</strain>
    </source>
</reference>